<name>A0A9Y4MZC2_9TELE</name>
<accession>A0A9Y4MZC2</accession>
<sequence>MARLTLVLLLLGLGVAVSTVVDLQKRIIGGRKCGPLVRHYHVKVIGRNGKYRSFCGGSLISDEWILTAAHCFKPGCELMVIISILQNFNDDEVRQCGLQVMVPLVEDRMTNDGLIRPQDVTSGFAEVIILTESSVVTERTAAMTRRMLLRLCLSICVTVSTAPDLQKRIIGGHQCERRYHVKLRGVAADGSTSSCGGSLISTRWILTAAHCVEPGGTVFADLGVLLHGAAQEVQITANPVIYTDKDNNGKDRFHDIMLLQLPGTSDIQPIALPDCGDQPRIVEMAGHAATSGGPSDRRRRGKSPTLHCADIEVVDCEDLELTLQEKSPNVYHVKKYQHWFCGQSPGVDICCGDSGGGVVHKNKIHGVISFLGDRHYVCRKAAAFMDLCNPEYAAWITRTIT</sequence>
<dbReference type="InterPro" id="IPR009003">
    <property type="entry name" value="Peptidase_S1_PA"/>
</dbReference>
<keyword evidence="3" id="KW-0732">Signal</keyword>
<keyword evidence="5" id="KW-1185">Reference proteome</keyword>
<organism evidence="5 6">
    <name type="scientific">Stegastes partitus</name>
    <name type="common">bicolor damselfish</name>
    <dbReference type="NCBI Taxonomy" id="144197"/>
    <lineage>
        <taxon>Eukaryota</taxon>
        <taxon>Metazoa</taxon>
        <taxon>Chordata</taxon>
        <taxon>Craniata</taxon>
        <taxon>Vertebrata</taxon>
        <taxon>Euteleostomi</taxon>
        <taxon>Actinopterygii</taxon>
        <taxon>Neopterygii</taxon>
        <taxon>Teleostei</taxon>
        <taxon>Neoteleostei</taxon>
        <taxon>Acanthomorphata</taxon>
        <taxon>Ovalentaria</taxon>
        <taxon>Pomacentridae</taxon>
        <taxon>Stegastes</taxon>
    </lineage>
</organism>
<evidence type="ECO:0000259" key="4">
    <source>
        <dbReference type="PROSITE" id="PS50240"/>
    </source>
</evidence>
<dbReference type="AlphaFoldDB" id="A0A9Y4MZC2"/>
<dbReference type="InterPro" id="IPR050430">
    <property type="entry name" value="Peptidase_S1"/>
</dbReference>
<dbReference type="Pfam" id="PF00089">
    <property type="entry name" value="Trypsin"/>
    <property type="match status" value="2"/>
</dbReference>
<protein>
    <submittedName>
        <fullName evidence="6">Kallikrein-8-like</fullName>
    </submittedName>
</protein>
<dbReference type="InterPro" id="IPR001314">
    <property type="entry name" value="Peptidase_S1A"/>
</dbReference>
<dbReference type="GO" id="GO:0006508">
    <property type="term" value="P:proteolysis"/>
    <property type="evidence" value="ECO:0007669"/>
    <property type="project" value="InterPro"/>
</dbReference>
<keyword evidence="2" id="KW-1015">Disulfide bond</keyword>
<dbReference type="PROSITE" id="PS50240">
    <property type="entry name" value="TRYPSIN_DOM"/>
    <property type="match status" value="1"/>
</dbReference>
<evidence type="ECO:0000256" key="3">
    <source>
        <dbReference type="SAM" id="SignalP"/>
    </source>
</evidence>
<dbReference type="GO" id="GO:0004252">
    <property type="term" value="F:serine-type endopeptidase activity"/>
    <property type="evidence" value="ECO:0007669"/>
    <property type="project" value="InterPro"/>
</dbReference>
<evidence type="ECO:0000313" key="6">
    <source>
        <dbReference type="RefSeq" id="XP_008279179.1"/>
    </source>
</evidence>
<dbReference type="Gene3D" id="2.40.10.10">
    <property type="entry name" value="Trypsin-like serine proteases"/>
    <property type="match status" value="2"/>
</dbReference>
<feature type="domain" description="Peptidase S1" evidence="4">
    <location>
        <begin position="169"/>
        <end position="401"/>
    </location>
</feature>
<evidence type="ECO:0000313" key="5">
    <source>
        <dbReference type="Proteomes" id="UP000694891"/>
    </source>
</evidence>
<feature type="signal peptide" evidence="3">
    <location>
        <begin position="1"/>
        <end position="18"/>
    </location>
</feature>
<evidence type="ECO:0000256" key="1">
    <source>
        <dbReference type="ARBA" id="ARBA00007664"/>
    </source>
</evidence>
<gene>
    <name evidence="6" type="primary">LOC103356708</name>
</gene>
<dbReference type="InterPro" id="IPR018114">
    <property type="entry name" value="TRYPSIN_HIS"/>
</dbReference>
<dbReference type="PANTHER" id="PTHR24276:SF91">
    <property type="entry name" value="AT26814P-RELATED"/>
    <property type="match status" value="1"/>
</dbReference>
<evidence type="ECO:0000256" key="2">
    <source>
        <dbReference type="ARBA" id="ARBA00023157"/>
    </source>
</evidence>
<dbReference type="PANTHER" id="PTHR24276">
    <property type="entry name" value="POLYSERASE-RELATED"/>
    <property type="match status" value="1"/>
</dbReference>
<dbReference type="PROSITE" id="PS00134">
    <property type="entry name" value="TRYPSIN_HIS"/>
    <property type="match status" value="1"/>
</dbReference>
<dbReference type="SMART" id="SM00020">
    <property type="entry name" value="Tryp_SPc"/>
    <property type="match status" value="1"/>
</dbReference>
<dbReference type="PRINTS" id="PR00722">
    <property type="entry name" value="CHYMOTRYPSIN"/>
</dbReference>
<dbReference type="SUPFAM" id="SSF50494">
    <property type="entry name" value="Trypsin-like serine proteases"/>
    <property type="match status" value="2"/>
</dbReference>
<comment type="similarity">
    <text evidence="1">Belongs to the peptidase S1 family.</text>
</comment>
<dbReference type="InterPro" id="IPR043504">
    <property type="entry name" value="Peptidase_S1_PA_chymotrypsin"/>
</dbReference>
<reference evidence="6" key="1">
    <citation type="submission" date="2025-08" db="UniProtKB">
        <authorList>
            <consortium name="RefSeq"/>
        </authorList>
    </citation>
    <scope>IDENTIFICATION</scope>
</reference>
<proteinExistence type="inferred from homology"/>
<dbReference type="InterPro" id="IPR001254">
    <property type="entry name" value="Trypsin_dom"/>
</dbReference>
<dbReference type="RefSeq" id="XP_008279179.1">
    <property type="nucleotide sequence ID" value="XM_008280957.1"/>
</dbReference>
<dbReference type="GeneID" id="103356708"/>
<feature type="chain" id="PRO_5041272480" evidence="3">
    <location>
        <begin position="19"/>
        <end position="401"/>
    </location>
</feature>
<dbReference type="Proteomes" id="UP000694891">
    <property type="component" value="Unplaced"/>
</dbReference>